<dbReference type="EMBL" id="CP075546">
    <property type="protein sequence ID" value="QVV89800.1"/>
    <property type="molecule type" value="Genomic_DNA"/>
</dbReference>
<reference evidence="3 4" key="1">
    <citation type="submission" date="2021-05" db="EMBL/GenBank/DDBJ databases">
        <title>A novel Methanospirillum isolate from a pyrite-forming mixed culture.</title>
        <authorList>
            <person name="Bunk B."/>
            <person name="Sproer C."/>
            <person name="Spring S."/>
            <person name="Pester M."/>
        </authorList>
    </citation>
    <scope>NUCLEOTIDE SEQUENCE [LARGE SCALE GENOMIC DNA]</scope>
    <source>
        <strain evidence="3 4">J.3.6.1-F.2.7.3</strain>
    </source>
</reference>
<feature type="transmembrane region" description="Helical" evidence="1">
    <location>
        <begin position="110"/>
        <end position="128"/>
    </location>
</feature>
<feature type="transmembrane region" description="Helical" evidence="1">
    <location>
        <begin position="133"/>
        <end position="156"/>
    </location>
</feature>
<protein>
    <submittedName>
        <fullName evidence="3">DUF1624 domain-containing protein</fullName>
    </submittedName>
</protein>
<evidence type="ECO:0000259" key="2">
    <source>
        <dbReference type="Pfam" id="PF07786"/>
    </source>
</evidence>
<feature type="transmembrane region" description="Helical" evidence="1">
    <location>
        <begin position="176"/>
        <end position="194"/>
    </location>
</feature>
<dbReference type="RefSeq" id="WP_214420588.1">
    <property type="nucleotide sequence ID" value="NZ_CP075546.1"/>
</dbReference>
<feature type="transmembrane region" description="Helical" evidence="1">
    <location>
        <begin position="86"/>
        <end position="104"/>
    </location>
</feature>
<feature type="transmembrane region" description="Helical" evidence="1">
    <location>
        <begin position="42"/>
        <end position="65"/>
    </location>
</feature>
<dbReference type="Pfam" id="PF07786">
    <property type="entry name" value="HGSNAT_cat"/>
    <property type="match status" value="1"/>
</dbReference>
<keyword evidence="1" id="KW-1133">Transmembrane helix</keyword>
<organism evidence="3 4">
    <name type="scientific">Methanospirillum purgamenti</name>
    <dbReference type="NCBI Taxonomy" id="2834276"/>
    <lineage>
        <taxon>Archaea</taxon>
        <taxon>Methanobacteriati</taxon>
        <taxon>Methanobacteriota</taxon>
        <taxon>Stenosarchaea group</taxon>
        <taxon>Methanomicrobia</taxon>
        <taxon>Methanomicrobiales</taxon>
        <taxon>Methanospirillaceae</taxon>
        <taxon>Methanospirillum</taxon>
    </lineage>
</organism>
<keyword evidence="1" id="KW-0812">Transmembrane</keyword>
<evidence type="ECO:0000313" key="4">
    <source>
        <dbReference type="Proteomes" id="UP000680656"/>
    </source>
</evidence>
<evidence type="ECO:0000313" key="3">
    <source>
        <dbReference type="EMBL" id="QVV89800.1"/>
    </source>
</evidence>
<dbReference type="Proteomes" id="UP000680656">
    <property type="component" value="Chromosome"/>
</dbReference>
<sequence>MAVHQGRYPELDACRGIAIVMMIIFHFFVDLVFLGIPGPDPFAGFLRGFGLCTAILFVGIAGVSANIKISKTPDLSDQILSFFRRGVFLLLIGFGITLVTWWILNGHGFVVFGILHLIGVSLILAPFLHRLGYYGIVCAAILLLISYSGILPSGPLWMAWSGMYPTGFYSVDYTPLIPWLSVFLIGLSLGNYFYSKNSSGYLNHFHDSVWMTTFSYLGKKSLLIYLIHQPILITLLILLSGKSIV</sequence>
<evidence type="ECO:0000256" key="1">
    <source>
        <dbReference type="SAM" id="Phobius"/>
    </source>
</evidence>
<dbReference type="InterPro" id="IPR012429">
    <property type="entry name" value="HGSNAT_cat"/>
</dbReference>
<dbReference type="KEGG" id="mrtj:KHC33_04665"/>
<feature type="transmembrane region" description="Helical" evidence="1">
    <location>
        <begin position="222"/>
        <end position="241"/>
    </location>
</feature>
<keyword evidence="4" id="KW-1185">Reference proteome</keyword>
<accession>A0A8E7AZR5</accession>
<feature type="domain" description="Heparan-alpha-glucosaminide N-acetyltransferase catalytic" evidence="2">
    <location>
        <begin position="7"/>
        <end position="230"/>
    </location>
</feature>
<proteinExistence type="predicted"/>
<feature type="transmembrane region" description="Helical" evidence="1">
    <location>
        <begin position="16"/>
        <end position="36"/>
    </location>
</feature>
<keyword evidence="1" id="KW-0472">Membrane</keyword>
<dbReference type="GeneID" id="65096451"/>
<name>A0A8E7AZR5_9EURY</name>
<dbReference type="AlphaFoldDB" id="A0A8E7AZR5"/>
<gene>
    <name evidence="3" type="ORF">KHC33_04665</name>
</gene>